<feature type="chain" id="PRO_5008976251" description="Penicillin-binding protein activator LpoA" evidence="9">
    <location>
        <begin position="20"/>
        <end position="603"/>
    </location>
</feature>
<dbReference type="GO" id="GO:0009252">
    <property type="term" value="P:peptidoglycan biosynthetic process"/>
    <property type="evidence" value="ECO:0007669"/>
    <property type="project" value="UniProtKB-UniRule"/>
</dbReference>
<evidence type="ECO:0000256" key="4">
    <source>
        <dbReference type="ARBA" id="ARBA00023136"/>
    </source>
</evidence>
<dbReference type="GO" id="GO:0008360">
    <property type="term" value="P:regulation of cell shape"/>
    <property type="evidence" value="ECO:0007669"/>
    <property type="project" value="UniProtKB-KW"/>
</dbReference>
<evidence type="ECO:0000313" key="11">
    <source>
        <dbReference type="Proteomes" id="UP000016567"/>
    </source>
</evidence>
<dbReference type="CDD" id="cd06339">
    <property type="entry name" value="PBP1_YraM_LppC_lipoprotein-like"/>
    <property type="match status" value="1"/>
</dbReference>
<evidence type="ECO:0000256" key="8">
    <source>
        <dbReference type="HAMAP-Rule" id="MF_01890"/>
    </source>
</evidence>
<protein>
    <recommendedName>
        <fullName evidence="8">Penicillin-binding protein activator LpoA</fullName>
        <shortName evidence="8">PBP activator LpoA</shortName>
    </recommendedName>
</protein>
<dbReference type="RefSeq" id="WP_021709882.1">
    <property type="nucleotide sequence ID" value="NZ_BAOB01000008.1"/>
</dbReference>
<dbReference type="STRING" id="1219077.VAZ01S_038_00120"/>
<dbReference type="PANTHER" id="PTHR38038">
    <property type="entry name" value="PENICILLIN-BINDING PROTEIN ACTIVATOR LPOA"/>
    <property type="match status" value="1"/>
</dbReference>
<keyword evidence="1 8" id="KW-0732">Signal</keyword>
<dbReference type="OrthoDB" id="6708821at2"/>
<evidence type="ECO:0000256" key="2">
    <source>
        <dbReference type="ARBA" id="ARBA00022960"/>
    </source>
</evidence>
<proteinExistence type="inferred from homology"/>
<dbReference type="GO" id="GO:0030234">
    <property type="term" value="F:enzyme regulator activity"/>
    <property type="evidence" value="ECO:0007669"/>
    <property type="project" value="UniProtKB-UniRule"/>
</dbReference>
<keyword evidence="2 8" id="KW-0133">Cell shape</keyword>
<sequence>MMNHKRLSVPRLLTPVALAMTLTACSSGPQRPNSVDITRPPTQSAQNYMIQADSSQGSLQSDWLIMAAKAAVQANQIERAQLLVKRLARQSLNEVQQAEWQLIQATIQQKQGHYSQILQVLNFQSWWQLPSQQWKEYYALRADAYQSLNQPFEANRQLVAESDYASTQERREISSRIWMNFSQYSAQELKGLTTSANEDVLNGWLQLASYAKTYSSNLTQLKNAIDGWLNDHSSHPASLYTPAEIQNILSLDIVKPNNTALLLPLTGKFAQQGQLIRDGFVFAMMNDEYRDPTASLTVIDTNGNTAEQIQQRLINKNIDFVVGPLQKNKVTQLQTVLDGSKTGVTIPNLALNIPDRIQPETNTCYLALSPEQEVAQAAKYLFEQGYKFPMILAPKGAYGQRVSNAFSQEWAKYSHYNAATEFFGNKQQMQKDINKIFGLQESKKRIAQIEALTHTAVESTPRSRRDVDSVYIVAKSSELTLIKPFIEVAINPGEKPPKMFSNSRSNSGGAAYEDLTGVTYSDIPLLVNPEPTITAQMNELWPNQSNTEKRFEAMGMDAYKLINELPQMKLLPGYSVDGQTGRLTIDNKCVVQRKLDWAERGAL</sequence>
<keyword evidence="4 8" id="KW-0472">Membrane</keyword>
<feature type="signal peptide" evidence="9">
    <location>
        <begin position="1"/>
        <end position="19"/>
    </location>
</feature>
<dbReference type="Gene3D" id="3.40.50.2300">
    <property type="match status" value="2"/>
</dbReference>
<reference evidence="10 11" key="1">
    <citation type="submission" date="2013-09" db="EMBL/GenBank/DDBJ databases">
        <title>Whole genome shotgun sequence of Vibrio azureus NBRC 104587.</title>
        <authorList>
            <person name="Isaki S."/>
            <person name="Hosoyama A."/>
            <person name="Numata M."/>
            <person name="Hashimoto M."/>
            <person name="Hosoyama Y."/>
            <person name="Tsuchikane K."/>
            <person name="Noguchi M."/>
            <person name="Hirakata S."/>
            <person name="Ichikawa N."/>
            <person name="Ohji S."/>
            <person name="Yamazoe A."/>
            <person name="Fujita N."/>
        </authorList>
    </citation>
    <scope>NUCLEOTIDE SEQUENCE [LARGE SCALE GENOMIC DNA]</scope>
    <source>
        <strain evidence="10 11">NBRC 104587</strain>
    </source>
</reference>
<dbReference type="Pfam" id="PF04348">
    <property type="entry name" value="LppC"/>
    <property type="match status" value="1"/>
</dbReference>
<evidence type="ECO:0000256" key="3">
    <source>
        <dbReference type="ARBA" id="ARBA00022984"/>
    </source>
</evidence>
<dbReference type="HAMAP" id="MF_01890">
    <property type="entry name" value="LpoA"/>
    <property type="match status" value="1"/>
</dbReference>
<dbReference type="Gene3D" id="1.25.40.10">
    <property type="entry name" value="Tetratricopeptide repeat domain"/>
    <property type="match status" value="1"/>
</dbReference>
<name>U3AS99_9VIBR</name>
<dbReference type="eggNOG" id="COG3107">
    <property type="taxonomic scope" value="Bacteria"/>
</dbReference>
<dbReference type="Proteomes" id="UP000016567">
    <property type="component" value="Unassembled WGS sequence"/>
</dbReference>
<comment type="caution">
    <text evidence="10">The sequence shown here is derived from an EMBL/GenBank/DDBJ whole genome shotgun (WGS) entry which is preliminary data.</text>
</comment>
<dbReference type="EMBL" id="BATL01000038">
    <property type="protein sequence ID" value="GAD76132.1"/>
    <property type="molecule type" value="Genomic_DNA"/>
</dbReference>
<comment type="function">
    <text evidence="8">Regulator of peptidoglycan synthesis that is essential for the function of penicillin-binding protein 1A (PBP1a).</text>
</comment>
<dbReference type="SUPFAM" id="SSF53822">
    <property type="entry name" value="Periplasmic binding protein-like I"/>
    <property type="match status" value="1"/>
</dbReference>
<keyword evidence="6 8" id="KW-0998">Cell outer membrane</keyword>
<dbReference type="InterPro" id="IPR028082">
    <property type="entry name" value="Peripla_BP_I"/>
</dbReference>
<dbReference type="PANTHER" id="PTHR38038:SF1">
    <property type="entry name" value="PENICILLIN-BINDING PROTEIN ACTIVATOR LPOA"/>
    <property type="match status" value="1"/>
</dbReference>
<keyword evidence="5 8" id="KW-0564">Palmitate</keyword>
<comment type="subcellular location">
    <subcellularLocation>
        <location evidence="8">Cell outer membrane</location>
        <topology evidence="8">Lipid-anchor</topology>
        <orientation evidence="8">Periplasmic side</orientation>
    </subcellularLocation>
</comment>
<dbReference type="AlphaFoldDB" id="U3AS99"/>
<evidence type="ECO:0000313" key="10">
    <source>
        <dbReference type="EMBL" id="GAD76132.1"/>
    </source>
</evidence>
<dbReference type="GO" id="GO:0031241">
    <property type="term" value="C:periplasmic side of cell outer membrane"/>
    <property type="evidence" value="ECO:0007669"/>
    <property type="project" value="UniProtKB-UniRule"/>
</dbReference>
<keyword evidence="7 8" id="KW-0449">Lipoprotein</keyword>
<dbReference type="InterPro" id="IPR011990">
    <property type="entry name" value="TPR-like_helical_dom_sf"/>
</dbReference>
<dbReference type="Gene3D" id="1.25.40.650">
    <property type="match status" value="1"/>
</dbReference>
<accession>U3AS99</accession>
<comment type="similarity">
    <text evidence="8">Belongs to the LpoA family.</text>
</comment>
<dbReference type="InterPro" id="IPR007443">
    <property type="entry name" value="LpoA"/>
</dbReference>
<gene>
    <name evidence="8 10" type="primary">lpoA</name>
    <name evidence="10" type="ORF">VAZ01S_038_00120</name>
</gene>
<keyword evidence="3 8" id="KW-0573">Peptidoglycan synthesis</keyword>
<keyword evidence="11" id="KW-1185">Reference proteome</keyword>
<evidence type="ECO:0000256" key="5">
    <source>
        <dbReference type="ARBA" id="ARBA00023139"/>
    </source>
</evidence>
<comment type="subunit">
    <text evidence="8">Interacts with PBP1a.</text>
</comment>
<evidence type="ECO:0000256" key="7">
    <source>
        <dbReference type="ARBA" id="ARBA00023288"/>
    </source>
</evidence>
<evidence type="ECO:0000256" key="6">
    <source>
        <dbReference type="ARBA" id="ARBA00023237"/>
    </source>
</evidence>
<evidence type="ECO:0000256" key="1">
    <source>
        <dbReference type="ARBA" id="ARBA00022729"/>
    </source>
</evidence>
<evidence type="ECO:0000256" key="9">
    <source>
        <dbReference type="SAM" id="SignalP"/>
    </source>
</evidence>
<organism evidence="10 11">
    <name type="scientific">Vibrio azureus NBRC 104587</name>
    <dbReference type="NCBI Taxonomy" id="1219077"/>
    <lineage>
        <taxon>Bacteria</taxon>
        <taxon>Pseudomonadati</taxon>
        <taxon>Pseudomonadota</taxon>
        <taxon>Gammaproteobacteria</taxon>
        <taxon>Vibrionales</taxon>
        <taxon>Vibrionaceae</taxon>
        <taxon>Vibrio</taxon>
    </lineage>
</organism>
<dbReference type="PROSITE" id="PS51257">
    <property type="entry name" value="PROKAR_LIPOPROTEIN"/>
    <property type="match status" value="1"/>
</dbReference>